<comment type="subcellular location">
    <subcellularLocation>
        <location evidence="1">Membrane</location>
        <topology evidence="1">Multi-pass membrane protein</topology>
    </subcellularLocation>
</comment>
<feature type="transmembrane region" description="Helical" evidence="5">
    <location>
        <begin position="260"/>
        <end position="281"/>
    </location>
</feature>
<feature type="transmembrane region" description="Helical" evidence="5">
    <location>
        <begin position="69"/>
        <end position="91"/>
    </location>
</feature>
<proteinExistence type="predicted"/>
<accession>A0AAN7VGG3</accession>
<dbReference type="InterPro" id="IPR050186">
    <property type="entry name" value="TPT_transporter"/>
</dbReference>
<evidence type="ECO:0000256" key="4">
    <source>
        <dbReference type="ARBA" id="ARBA00023136"/>
    </source>
</evidence>
<dbReference type="Pfam" id="PF03151">
    <property type="entry name" value="TPT"/>
    <property type="match status" value="1"/>
</dbReference>
<protein>
    <recommendedName>
        <fullName evidence="6">Sugar phosphate transporter domain-containing protein</fullName>
    </recommendedName>
</protein>
<keyword evidence="8" id="KW-1185">Reference proteome</keyword>
<feature type="transmembrane region" description="Helical" evidence="5">
    <location>
        <begin position="230"/>
        <end position="248"/>
    </location>
</feature>
<evidence type="ECO:0000259" key="6">
    <source>
        <dbReference type="Pfam" id="PF03151"/>
    </source>
</evidence>
<comment type="caution">
    <text evidence="7">The sequence shown here is derived from an EMBL/GenBank/DDBJ whole genome shotgun (WGS) entry which is preliminary data.</text>
</comment>
<organism evidence="7 8">
    <name type="scientific">Pyrocoelia pectoralis</name>
    <dbReference type="NCBI Taxonomy" id="417401"/>
    <lineage>
        <taxon>Eukaryota</taxon>
        <taxon>Metazoa</taxon>
        <taxon>Ecdysozoa</taxon>
        <taxon>Arthropoda</taxon>
        <taxon>Hexapoda</taxon>
        <taxon>Insecta</taxon>
        <taxon>Pterygota</taxon>
        <taxon>Neoptera</taxon>
        <taxon>Endopterygota</taxon>
        <taxon>Coleoptera</taxon>
        <taxon>Polyphaga</taxon>
        <taxon>Elateriformia</taxon>
        <taxon>Elateroidea</taxon>
        <taxon>Lampyridae</taxon>
        <taxon>Lampyrinae</taxon>
        <taxon>Pyrocoelia</taxon>
    </lineage>
</organism>
<dbReference type="AlphaFoldDB" id="A0AAN7VGG3"/>
<dbReference type="Proteomes" id="UP001329430">
    <property type="component" value="Chromosome 6"/>
</dbReference>
<keyword evidence="4 5" id="KW-0472">Membrane</keyword>
<feature type="transmembrane region" description="Helical" evidence="5">
    <location>
        <begin position="33"/>
        <end position="57"/>
    </location>
</feature>
<dbReference type="PANTHER" id="PTHR11132">
    <property type="entry name" value="SOLUTE CARRIER FAMILY 35"/>
    <property type="match status" value="1"/>
</dbReference>
<evidence type="ECO:0000256" key="3">
    <source>
        <dbReference type="ARBA" id="ARBA00022989"/>
    </source>
</evidence>
<sequence>MVGRKQKYEVVDCLTEEENDLEMKTHKIFTTQCLWYSFRNVLLISVYFFFSIGLTFYQRWLYQSFRFPLSVVIVHLIVKYLFASVIRIVLIKQQGKTRVTLNFKEYFISVSPTGIFSGIDIGFSNWGLELVTVSLYTMTKSTSIVFILFFAILLNLEKKSWSLCTIVVMISLGLFLFTYQATQFSFIGFTLLILASASSGVRWTCTQLLLQKSKMGMKNPIDMIYYMQPWMIVSVLPFAIGMEGIPLITNCQLFRNADYIASLDLCLKILLGAVIAFFMEVSEVMVISHTSSLTLAIAGIFKELLLLTLAVVVNGDHISAINSVGLLLCLFGIVGHVIHKVRTVQQISSLRLQSLEVDKFEVSESLINNSTELLDISSDSESELSDSQVLFDILNRRGGN</sequence>
<feature type="transmembrane region" description="Helical" evidence="5">
    <location>
        <begin position="319"/>
        <end position="338"/>
    </location>
</feature>
<feature type="transmembrane region" description="Helical" evidence="5">
    <location>
        <begin position="103"/>
        <end position="123"/>
    </location>
</feature>
<keyword evidence="2 5" id="KW-0812">Transmembrane</keyword>
<evidence type="ECO:0000313" key="8">
    <source>
        <dbReference type="Proteomes" id="UP001329430"/>
    </source>
</evidence>
<name>A0AAN7VGG3_9COLE</name>
<gene>
    <name evidence="7" type="ORF">RI129_009131</name>
</gene>
<dbReference type="EMBL" id="JAVRBK010000006">
    <property type="protein sequence ID" value="KAK5642964.1"/>
    <property type="molecule type" value="Genomic_DNA"/>
</dbReference>
<dbReference type="InterPro" id="IPR004853">
    <property type="entry name" value="Sugar_P_trans_dom"/>
</dbReference>
<evidence type="ECO:0000256" key="1">
    <source>
        <dbReference type="ARBA" id="ARBA00004141"/>
    </source>
</evidence>
<dbReference type="GO" id="GO:0016020">
    <property type="term" value="C:membrane"/>
    <property type="evidence" value="ECO:0007669"/>
    <property type="project" value="UniProtKB-SubCell"/>
</dbReference>
<feature type="transmembrane region" description="Helical" evidence="5">
    <location>
        <begin position="293"/>
        <end position="313"/>
    </location>
</feature>
<feature type="domain" description="Sugar phosphate transporter" evidence="6">
    <location>
        <begin position="42"/>
        <end position="333"/>
    </location>
</feature>
<feature type="transmembrane region" description="Helical" evidence="5">
    <location>
        <begin position="161"/>
        <end position="180"/>
    </location>
</feature>
<evidence type="ECO:0000313" key="7">
    <source>
        <dbReference type="EMBL" id="KAK5642964.1"/>
    </source>
</evidence>
<reference evidence="7 8" key="1">
    <citation type="journal article" date="2024" name="Insects">
        <title>An Improved Chromosome-Level Genome Assembly of the Firefly Pyrocoelia pectoralis.</title>
        <authorList>
            <person name="Fu X."/>
            <person name="Meyer-Rochow V.B."/>
            <person name="Ballantyne L."/>
            <person name="Zhu X."/>
        </authorList>
    </citation>
    <scope>NUCLEOTIDE SEQUENCE [LARGE SCALE GENOMIC DNA]</scope>
    <source>
        <strain evidence="7">XCY_ONT2</strain>
    </source>
</reference>
<keyword evidence="3 5" id="KW-1133">Transmembrane helix</keyword>
<feature type="transmembrane region" description="Helical" evidence="5">
    <location>
        <begin position="186"/>
        <end position="210"/>
    </location>
</feature>
<feature type="transmembrane region" description="Helical" evidence="5">
    <location>
        <begin position="135"/>
        <end position="154"/>
    </location>
</feature>
<evidence type="ECO:0000256" key="2">
    <source>
        <dbReference type="ARBA" id="ARBA00022692"/>
    </source>
</evidence>
<evidence type="ECO:0000256" key="5">
    <source>
        <dbReference type="SAM" id="Phobius"/>
    </source>
</evidence>